<sequence length="425" mass="46498">MKLKQRILSMAIAGSTLISGISFAFNDIGNHWSKNYVESLSESNIISGYQDGSFRPNSYISREEAAKIVSNYIGGSEDVAVPSDSINRWSTPAIQNLIGKGIVKGYQDGTFKPERQISRSEFATLIYNALSRGEKLDSSIGVFGDVSNHWAKNAVQTLAGNRILKGSEDGTFKPDRNITRAEAATMIYMAENLSPVQNTFQEATVVSVTDGDTIKVSIAGVQYTVRMIGMDTPETVHPSKPVEPFGPEASAFTKSNLTGRKVYLQKDVSDTDRYGRLLRYVWTYRPSSNEPGVEEIRTGMFNAVLLINGFARVSTYPPDVKYSDLFTKLSRYAQNDYKGVWSNLKPVAPPMPGPGPSTPPTPEPAPSPAPSQGLIKGNISSSGEKIYHVPGGAYYDRTTIDTSKGERWFNTEAEAVAAGWRKSSK</sequence>
<keyword evidence="5" id="KW-0378">Hydrolase</keyword>
<dbReference type="PANTHER" id="PTHR43308">
    <property type="entry name" value="OUTER MEMBRANE PROTEIN ALPHA-RELATED"/>
    <property type="match status" value="1"/>
</dbReference>
<evidence type="ECO:0000259" key="3">
    <source>
        <dbReference type="PROSITE" id="PS50830"/>
    </source>
</evidence>
<keyword evidence="6" id="KW-1185">Reference proteome</keyword>
<dbReference type="EC" id="3.1.31.1" evidence="5"/>
<dbReference type="Pfam" id="PF00565">
    <property type="entry name" value="SNase"/>
    <property type="match status" value="1"/>
</dbReference>
<proteinExistence type="predicted"/>
<dbReference type="Proteomes" id="UP000180254">
    <property type="component" value="Unassembled WGS sequence"/>
</dbReference>
<feature type="domain" description="SLH" evidence="4">
    <location>
        <begin position="20"/>
        <end position="83"/>
    </location>
</feature>
<dbReference type="SUPFAM" id="SSF50199">
    <property type="entry name" value="Staphylococcal nuclease"/>
    <property type="match status" value="1"/>
</dbReference>
<evidence type="ECO:0000256" key="2">
    <source>
        <dbReference type="SAM" id="SignalP"/>
    </source>
</evidence>
<evidence type="ECO:0000256" key="1">
    <source>
        <dbReference type="SAM" id="MobiDB-lite"/>
    </source>
</evidence>
<dbReference type="RefSeq" id="WP_071064733.1">
    <property type="nucleotide sequence ID" value="NZ_MKIE01000019.1"/>
</dbReference>
<dbReference type="SMART" id="SM00318">
    <property type="entry name" value="SNc"/>
    <property type="match status" value="1"/>
</dbReference>
<feature type="compositionally biased region" description="Pro residues" evidence="1">
    <location>
        <begin position="348"/>
        <end position="369"/>
    </location>
</feature>
<dbReference type="InterPro" id="IPR051465">
    <property type="entry name" value="Cell_Envelope_Struct_Comp"/>
</dbReference>
<evidence type="ECO:0000313" key="5">
    <source>
        <dbReference type="EMBL" id="OHW61255.1"/>
    </source>
</evidence>
<dbReference type="InterPro" id="IPR016071">
    <property type="entry name" value="Staphylococal_nuclease_OB-fold"/>
</dbReference>
<dbReference type="GO" id="GO:0003676">
    <property type="term" value="F:nucleic acid binding"/>
    <property type="evidence" value="ECO:0007669"/>
    <property type="project" value="InterPro"/>
</dbReference>
<gene>
    <name evidence="5" type="primary">nucH_2</name>
    <name evidence="5" type="ORF">EUAN_23790</name>
</gene>
<dbReference type="PROSITE" id="PS50830">
    <property type="entry name" value="TNASE_3"/>
    <property type="match status" value="1"/>
</dbReference>
<dbReference type="InterPro" id="IPR035437">
    <property type="entry name" value="SNase_OB-fold_sf"/>
</dbReference>
<comment type="caution">
    <text evidence="5">The sequence shown here is derived from an EMBL/GenBank/DDBJ whole genome shotgun (WGS) entry which is preliminary data.</text>
</comment>
<dbReference type="PROSITE" id="PS01123">
    <property type="entry name" value="TNASE_1"/>
    <property type="match status" value="1"/>
</dbReference>
<dbReference type="GO" id="GO:1990599">
    <property type="term" value="F:3' overhang single-stranded DNA endodeoxyribonuclease activity"/>
    <property type="evidence" value="ECO:0007669"/>
    <property type="project" value="UniProtKB-EC"/>
</dbReference>
<name>A0A1S1V4A1_9FIRM</name>
<feature type="domain" description="SLH" evidence="4">
    <location>
        <begin position="138"/>
        <end position="201"/>
    </location>
</feature>
<protein>
    <submittedName>
        <fullName evidence="5">Thermonuclease</fullName>
        <ecNumber evidence="5">3.1.31.1</ecNumber>
    </submittedName>
</protein>
<dbReference type="OrthoDB" id="4376109at2"/>
<dbReference type="PANTHER" id="PTHR43308:SF5">
    <property type="entry name" value="S-LAYER PROTEIN _ PEPTIDOGLYCAN ENDO-BETA-N-ACETYLGLUCOSAMINIDASE"/>
    <property type="match status" value="1"/>
</dbReference>
<dbReference type="EMBL" id="MKIE01000019">
    <property type="protein sequence ID" value="OHW61255.1"/>
    <property type="molecule type" value="Genomic_DNA"/>
</dbReference>
<dbReference type="AlphaFoldDB" id="A0A1S1V4A1"/>
<feature type="signal peptide" evidence="2">
    <location>
        <begin position="1"/>
        <end position="24"/>
    </location>
</feature>
<evidence type="ECO:0000313" key="6">
    <source>
        <dbReference type="Proteomes" id="UP000180254"/>
    </source>
</evidence>
<dbReference type="STRING" id="39480.EUAN_23790"/>
<dbReference type="Gene3D" id="2.40.50.90">
    <property type="match status" value="1"/>
</dbReference>
<feature type="region of interest" description="Disordered" evidence="1">
    <location>
        <begin position="348"/>
        <end position="378"/>
    </location>
</feature>
<reference evidence="5 6" key="1">
    <citation type="submission" date="2016-09" db="EMBL/GenBank/DDBJ databases">
        <title>Genome sequence of Eubacterium angustum.</title>
        <authorList>
            <person name="Poehlein A."/>
            <person name="Daniel R."/>
        </authorList>
    </citation>
    <scope>NUCLEOTIDE SEQUENCE [LARGE SCALE GENOMIC DNA]</scope>
    <source>
        <strain evidence="5 6">DSM 1989</strain>
    </source>
</reference>
<feature type="domain" description="SLH" evidence="4">
    <location>
        <begin position="84"/>
        <end position="137"/>
    </location>
</feature>
<dbReference type="InterPro" id="IPR002071">
    <property type="entry name" value="Thermonucl_AS"/>
</dbReference>
<organism evidence="5 6">
    <name type="scientific">Andreesenia angusta</name>
    <dbReference type="NCBI Taxonomy" id="39480"/>
    <lineage>
        <taxon>Bacteria</taxon>
        <taxon>Bacillati</taxon>
        <taxon>Bacillota</taxon>
        <taxon>Tissierellia</taxon>
        <taxon>Tissierellales</taxon>
        <taxon>Gottschalkiaceae</taxon>
        <taxon>Andreesenia</taxon>
    </lineage>
</organism>
<evidence type="ECO:0000259" key="4">
    <source>
        <dbReference type="PROSITE" id="PS51272"/>
    </source>
</evidence>
<dbReference type="PROSITE" id="PS51272">
    <property type="entry name" value="SLH"/>
    <property type="match status" value="3"/>
</dbReference>
<dbReference type="Pfam" id="PF00395">
    <property type="entry name" value="SLH"/>
    <property type="match status" value="3"/>
</dbReference>
<feature type="domain" description="TNase-like" evidence="3">
    <location>
        <begin position="199"/>
        <end position="343"/>
    </location>
</feature>
<accession>A0A1S1V4A1</accession>
<dbReference type="InterPro" id="IPR001119">
    <property type="entry name" value="SLH_dom"/>
</dbReference>
<feature type="chain" id="PRO_5010218596" evidence="2">
    <location>
        <begin position="25"/>
        <end position="425"/>
    </location>
</feature>
<keyword evidence="2" id="KW-0732">Signal</keyword>